<accession>A0A4Y8AG26</accession>
<evidence type="ECO:0000313" key="3">
    <source>
        <dbReference type="EMBL" id="MBB3968636.1"/>
    </source>
</evidence>
<evidence type="ECO:0000313" key="5">
    <source>
        <dbReference type="Proteomes" id="UP000297248"/>
    </source>
</evidence>
<dbReference type="GO" id="GO:0004088">
    <property type="term" value="F:carbamoyl-phosphate synthase (glutamine-hydrolyzing) activity"/>
    <property type="evidence" value="ECO:0007669"/>
    <property type="project" value="UniProtKB-EC"/>
</dbReference>
<dbReference type="Gene3D" id="3.30.1490.20">
    <property type="entry name" value="ATP-grasp fold, A domain"/>
    <property type="match status" value="1"/>
</dbReference>
<dbReference type="AlphaFoldDB" id="A0A4Y8AG26"/>
<dbReference type="GO" id="GO:0005524">
    <property type="term" value="F:ATP binding"/>
    <property type="evidence" value="ECO:0007669"/>
    <property type="project" value="UniProtKB-UniRule"/>
</dbReference>
<dbReference type="EMBL" id="SNQG01000002">
    <property type="protein sequence ID" value="TEW67726.1"/>
    <property type="molecule type" value="Genomic_DNA"/>
</dbReference>
<dbReference type="Gene3D" id="3.40.50.20">
    <property type="match status" value="1"/>
</dbReference>
<dbReference type="EC" id="6.3.5.5" evidence="3"/>
<sequence>MNKKVNVLVTGCGGDIGQSIGKILNESAYVNNLSGCDISDKNAARFIFSDFFIGLKCTDPAYLANLERIVAEKDIDIIIPIAEPELRFLSQKGVVDTIGKAKLILASPEAMEVGFDKLKTAQFLEVHNLPFPVTQLINTVDQVSAFPVILKSRTGSGSATVSVVKEQEEFEFLKKHNPDFIVQEYLPGDNEEYTCGVFRSKSGEVRNIILKRTLTGGYSGYGEVIKNNEIESLLNAIAADINLIGSINVQLRLTAKGAVVFEINPRFSSTVLFRHMFGFADLLWCIEDTLDWGVAPYQETAVGKKFYKGFNEYIS</sequence>
<evidence type="ECO:0000259" key="2">
    <source>
        <dbReference type="PROSITE" id="PS50975"/>
    </source>
</evidence>
<dbReference type="InterPro" id="IPR036291">
    <property type="entry name" value="NAD(P)-bd_dom_sf"/>
</dbReference>
<dbReference type="EMBL" id="JACIEG010000002">
    <property type="protein sequence ID" value="MBB3968636.1"/>
    <property type="molecule type" value="Genomic_DNA"/>
</dbReference>
<keyword evidence="1" id="KW-0547">Nucleotide-binding</keyword>
<name>A0A4Y8AG26_9SPHI</name>
<dbReference type="InterPro" id="IPR011761">
    <property type="entry name" value="ATP-grasp"/>
</dbReference>
<protein>
    <submittedName>
        <fullName evidence="4">ATP-grasp domain-containing protein</fullName>
    </submittedName>
    <submittedName>
        <fullName evidence="3">Carbamoyl-phosphate synthase large subunit</fullName>
        <ecNumber evidence="3">6.3.5.5</ecNumber>
    </submittedName>
</protein>
<keyword evidence="6" id="KW-1185">Reference proteome</keyword>
<dbReference type="InterPro" id="IPR003806">
    <property type="entry name" value="ATP-grasp_PylC-type"/>
</dbReference>
<comment type="caution">
    <text evidence="4">The sequence shown here is derived from an EMBL/GenBank/DDBJ whole genome shotgun (WGS) entry which is preliminary data.</text>
</comment>
<dbReference type="NCBIfam" id="NF009402">
    <property type="entry name" value="PRK12767.1-1"/>
    <property type="match status" value="1"/>
</dbReference>
<dbReference type="PROSITE" id="PS50975">
    <property type="entry name" value="ATP_GRASP"/>
    <property type="match status" value="1"/>
</dbReference>
<dbReference type="InterPro" id="IPR013815">
    <property type="entry name" value="ATP_grasp_subdomain_1"/>
</dbReference>
<dbReference type="Proteomes" id="UP000297248">
    <property type="component" value="Unassembled WGS sequence"/>
</dbReference>
<dbReference type="OrthoDB" id="650389at2"/>
<gene>
    <name evidence="4" type="ORF">E2R65_06990</name>
    <name evidence="3" type="ORF">GGR35_001228</name>
</gene>
<keyword evidence="3" id="KW-0436">Ligase</keyword>
<dbReference type="SUPFAM" id="SSF51735">
    <property type="entry name" value="NAD(P)-binding Rossmann-fold domains"/>
    <property type="match status" value="1"/>
</dbReference>
<dbReference type="Pfam" id="PF02655">
    <property type="entry name" value="ATP-grasp_3"/>
    <property type="match status" value="1"/>
</dbReference>
<proteinExistence type="predicted"/>
<dbReference type="RefSeq" id="WP_134335762.1">
    <property type="nucleotide sequence ID" value="NZ_BMCZ01000004.1"/>
</dbReference>
<organism evidence="4 5">
    <name type="scientific">Mucilaginibacter phyllosphaerae</name>
    <dbReference type="NCBI Taxonomy" id="1812349"/>
    <lineage>
        <taxon>Bacteria</taxon>
        <taxon>Pseudomonadati</taxon>
        <taxon>Bacteroidota</taxon>
        <taxon>Sphingobacteriia</taxon>
        <taxon>Sphingobacteriales</taxon>
        <taxon>Sphingobacteriaceae</taxon>
        <taxon>Mucilaginibacter</taxon>
    </lineage>
</organism>
<keyword evidence="1" id="KW-0067">ATP-binding</keyword>
<evidence type="ECO:0000313" key="6">
    <source>
        <dbReference type="Proteomes" id="UP000583101"/>
    </source>
</evidence>
<feature type="domain" description="ATP-grasp" evidence="2">
    <location>
        <begin position="121"/>
        <end position="291"/>
    </location>
</feature>
<reference evidence="3 6" key="3">
    <citation type="submission" date="2020-08" db="EMBL/GenBank/DDBJ databases">
        <title>Genomic Encyclopedia of Type Strains, Phase IV (KMG-IV): sequencing the most valuable type-strain genomes for metagenomic binning, comparative biology and taxonomic classification.</title>
        <authorList>
            <person name="Goeker M."/>
        </authorList>
    </citation>
    <scope>NUCLEOTIDE SEQUENCE [LARGE SCALE GENOMIC DNA]</scope>
    <source>
        <strain evidence="3 6">DSM 100995</strain>
    </source>
</reference>
<reference evidence="4 5" key="1">
    <citation type="journal article" date="2016" name="Int. J. Syst. Evol. Microbiol.">
        <title>Proposal of Mucilaginibacter phyllosphaerae sp. nov. isolated from the phyllosphere of Galium album.</title>
        <authorList>
            <person name="Aydogan E.L."/>
            <person name="Busse H.J."/>
            <person name="Moser G."/>
            <person name="Muller C."/>
            <person name="Kampfer P."/>
            <person name="Glaeser S.P."/>
        </authorList>
    </citation>
    <scope>NUCLEOTIDE SEQUENCE [LARGE SCALE GENOMIC DNA]</scope>
    <source>
        <strain evidence="4 5">PP-F2FG21</strain>
    </source>
</reference>
<dbReference type="Proteomes" id="UP000583101">
    <property type="component" value="Unassembled WGS sequence"/>
</dbReference>
<evidence type="ECO:0000313" key="4">
    <source>
        <dbReference type="EMBL" id="TEW67726.1"/>
    </source>
</evidence>
<dbReference type="GO" id="GO:0046872">
    <property type="term" value="F:metal ion binding"/>
    <property type="evidence" value="ECO:0007669"/>
    <property type="project" value="InterPro"/>
</dbReference>
<reference evidence="4" key="2">
    <citation type="submission" date="2019-03" db="EMBL/GenBank/DDBJ databases">
        <authorList>
            <person name="Yan Y.-Q."/>
            <person name="Du Z.-J."/>
        </authorList>
    </citation>
    <scope>NUCLEOTIDE SEQUENCE</scope>
    <source>
        <strain evidence="4">PP-F2FG21</strain>
    </source>
</reference>
<evidence type="ECO:0000256" key="1">
    <source>
        <dbReference type="PROSITE-ProRule" id="PRU00409"/>
    </source>
</evidence>
<dbReference type="SUPFAM" id="SSF56059">
    <property type="entry name" value="Glutathione synthetase ATP-binding domain-like"/>
    <property type="match status" value="1"/>
</dbReference>
<dbReference type="Gene3D" id="3.30.470.20">
    <property type="entry name" value="ATP-grasp fold, B domain"/>
    <property type="match status" value="1"/>
</dbReference>